<organism evidence="1 2">
    <name type="scientific">Pangasius djambal</name>
    <dbReference type="NCBI Taxonomy" id="1691987"/>
    <lineage>
        <taxon>Eukaryota</taxon>
        <taxon>Metazoa</taxon>
        <taxon>Chordata</taxon>
        <taxon>Craniata</taxon>
        <taxon>Vertebrata</taxon>
        <taxon>Euteleostomi</taxon>
        <taxon>Actinopterygii</taxon>
        <taxon>Neopterygii</taxon>
        <taxon>Teleostei</taxon>
        <taxon>Ostariophysi</taxon>
        <taxon>Siluriformes</taxon>
        <taxon>Pangasiidae</taxon>
        <taxon>Pangasius</taxon>
    </lineage>
</organism>
<accession>A0ACC5YEK1</accession>
<dbReference type="Proteomes" id="UP000830395">
    <property type="component" value="Chromosome 6"/>
</dbReference>
<dbReference type="EMBL" id="CM040980">
    <property type="protein sequence ID" value="MCJ8733396.1"/>
    <property type="molecule type" value="Genomic_DNA"/>
</dbReference>
<proteinExistence type="predicted"/>
<comment type="caution">
    <text evidence="1">The sequence shown here is derived from an EMBL/GenBank/DDBJ whole genome shotgun (WGS) entry which is preliminary data.</text>
</comment>
<evidence type="ECO:0000313" key="1">
    <source>
        <dbReference type="EMBL" id="MCJ8733396.1"/>
    </source>
</evidence>
<gene>
    <name evidence="1" type="ORF">PDJAM_G00222840</name>
</gene>
<name>A0ACC5YEK1_9TELE</name>
<evidence type="ECO:0000313" key="2">
    <source>
        <dbReference type="Proteomes" id="UP000830395"/>
    </source>
</evidence>
<protein>
    <submittedName>
        <fullName evidence="1">Uncharacterized protein</fullName>
    </submittedName>
</protein>
<sequence>MEADLKGEYLKYCTLDNTGRLITRTTSEVEQKCCTFQHWIYQWTNGNLLVTQLEGVDTKITNVKIATKSKGYQSLTDEGSPKILEKFVIQHQCNYYCGLLGLRALTTMDCLQQSKIKTSRSPMLARRVGLADSSSPQLLKKGPSSPQTAKNVNSSPKVAKKSDEDGGNNSATKYKNMEVPKSVRMR</sequence>
<reference evidence="1" key="1">
    <citation type="submission" date="2020-02" db="EMBL/GenBank/DDBJ databases">
        <title>Genome sequencing of the panga catfish, Pangasius djambal.</title>
        <authorList>
            <person name="Wen M."/>
            <person name="Zahm M."/>
            <person name="Roques C."/>
            <person name="Cabau C."/>
            <person name="Klopp C."/>
            <person name="Donnadieu C."/>
            <person name="Jouanno E."/>
            <person name="Avarre J.-C."/>
            <person name="Campet M."/>
            <person name="Ha T."/>
            <person name="Dugue R."/>
            <person name="Lampietro C."/>
            <person name="Louis A."/>
            <person name="Herpin A."/>
            <person name="Echchiki A."/>
            <person name="Berthelot C."/>
            <person name="Parey E."/>
            <person name="Roest-Crollius H."/>
            <person name="Braasch I."/>
            <person name="Postlethwait J.H."/>
            <person name="Bobe J."/>
            <person name="Montfort J."/>
            <person name="Bouchez O."/>
            <person name="Begum T."/>
            <person name="Schartl M."/>
            <person name="Gustiano R."/>
            <person name="Guiguen Y."/>
        </authorList>
    </citation>
    <scope>NUCLEOTIDE SEQUENCE</scope>
    <source>
        <strain evidence="1">Pdj_M5554</strain>
    </source>
</reference>
<keyword evidence="2" id="KW-1185">Reference proteome</keyword>